<evidence type="ECO:0000313" key="2">
    <source>
        <dbReference type="Proteomes" id="UP000007257"/>
    </source>
</evidence>
<dbReference type="OrthoDB" id="6505234at2"/>
<dbReference type="Proteomes" id="UP000007257">
    <property type="component" value="Plasmid pRAHAQ01"/>
</dbReference>
<organism evidence="1 2">
    <name type="scientific">Rahnella sp. (strain Y9602)</name>
    <dbReference type="NCBI Taxonomy" id="2703885"/>
    <lineage>
        <taxon>Bacteria</taxon>
        <taxon>Pseudomonadati</taxon>
        <taxon>Pseudomonadota</taxon>
        <taxon>Gammaproteobacteria</taxon>
        <taxon>Enterobacterales</taxon>
        <taxon>Yersiniaceae</taxon>
        <taxon>Rahnella</taxon>
    </lineage>
</organism>
<evidence type="ECO:0008006" key="3">
    <source>
        <dbReference type="Google" id="ProtNLM"/>
    </source>
</evidence>
<dbReference type="RefSeq" id="WP_013577926.1">
    <property type="nucleotide sequence ID" value="NC_015062.1"/>
</dbReference>
<reference evidence="1 2" key="2">
    <citation type="journal article" date="2012" name="J. Bacteriol.">
        <title>Complete Genome Sequence of Rahnella sp. Strain Y9602, a Gammaproteobacterium Isolate from Metal- and Radionuclide-Contaminated Soil.</title>
        <authorList>
            <person name="Martinez R.J."/>
            <person name="Bruce D."/>
            <person name="Detter C."/>
            <person name="Goodwin L.A."/>
            <person name="Han J."/>
            <person name="Han C.S."/>
            <person name="Held B."/>
            <person name="Land M.L."/>
            <person name="Mikhailova N."/>
            <person name="Nolan M."/>
            <person name="Pennacchio L."/>
            <person name="Pitluck S."/>
            <person name="Tapia R."/>
            <person name="Woyke T."/>
            <person name="Sobecky P.A."/>
        </authorList>
    </citation>
    <scope>NUCLEOTIDE SEQUENCE [LARGE SCALE GENOMIC DNA]</scope>
    <source>
        <strain evidence="1 2">Y9602</strain>
        <plasmid evidence="1 2">pRAHAQ01</plasmid>
    </source>
</reference>
<dbReference type="AlphaFoldDB" id="A0A0H3FHK0"/>
<accession>A0A0H3FHK0</accession>
<dbReference type="GO" id="GO:0071468">
    <property type="term" value="P:cellular response to acidic pH"/>
    <property type="evidence" value="ECO:0007669"/>
    <property type="project" value="InterPro"/>
</dbReference>
<dbReference type="EMBL" id="CP002506">
    <property type="protein sequence ID" value="ADW76245.1"/>
    <property type="molecule type" value="Genomic_DNA"/>
</dbReference>
<dbReference type="HOGENOM" id="CLU_164045_2_0_6"/>
<name>A0A0H3FHK0_RAHSY</name>
<dbReference type="Gene3D" id="1.20.5.5260">
    <property type="match status" value="1"/>
</dbReference>
<gene>
    <name evidence="1" type="ordered locus">Rahaq_4665</name>
</gene>
<dbReference type="Pfam" id="PF10798">
    <property type="entry name" value="YmgB"/>
    <property type="match status" value="1"/>
</dbReference>
<dbReference type="eggNOG" id="ENOG502ZVI8">
    <property type="taxonomic scope" value="Bacteria"/>
</dbReference>
<protein>
    <recommendedName>
        <fullName evidence="3">Biofilm development protein AriR</fullName>
    </recommendedName>
</protein>
<keyword evidence="1" id="KW-0614">Plasmid</keyword>
<proteinExistence type="predicted"/>
<evidence type="ECO:0000313" key="1">
    <source>
        <dbReference type="EMBL" id="ADW76245.1"/>
    </source>
</evidence>
<geneLocation type="plasmid" evidence="1 2">
    <name>pRAHAQ01</name>
</geneLocation>
<sequence>MQDVSYTHVKLADYILTEDPGLLVGNETVIRIYNNLKNRKERVTHKDIILYLIQKIEQESDSGKQDVYLEALEYVVYRTPDDDVV</sequence>
<dbReference type="KEGG" id="rah:Rahaq_4665"/>
<dbReference type="InterPro" id="IPR024753">
    <property type="entry name" value="AriR"/>
</dbReference>
<reference evidence="2" key="1">
    <citation type="submission" date="2011-01" db="EMBL/GenBank/DDBJ databases">
        <title>Complete sequence of plasmid1 of Rahnella sp. Y9602.</title>
        <authorList>
            <consortium name="US DOE Joint Genome Institute"/>
            <person name="Lucas S."/>
            <person name="Copeland A."/>
            <person name="Lapidus A."/>
            <person name="Cheng J.-F."/>
            <person name="Goodwin L."/>
            <person name="Pitluck S."/>
            <person name="Lu M."/>
            <person name="Detter J.C."/>
            <person name="Han C."/>
            <person name="Tapia R."/>
            <person name="Land M."/>
            <person name="Hauser L."/>
            <person name="Kyrpides N."/>
            <person name="Ivanova N."/>
            <person name="Ovchinnikova G."/>
            <person name="Pagani I."/>
            <person name="Sobecky P.A."/>
            <person name="Martinez R.J."/>
            <person name="Woyke T."/>
        </authorList>
    </citation>
    <scope>NUCLEOTIDE SEQUENCE [LARGE SCALE GENOMIC DNA]</scope>
    <source>
        <strain evidence="2">Y9602</strain>
        <plasmid evidence="2">pRAHAQ01</plasmid>
    </source>
</reference>